<dbReference type="PANTHER" id="PTHR37752:SF1">
    <property type="entry name" value="OS02G0610700 PROTEIN"/>
    <property type="match status" value="1"/>
</dbReference>
<protein>
    <submittedName>
        <fullName evidence="1">Uncharacterized protein</fullName>
    </submittedName>
</protein>
<accession>A0A4U6WES5</accession>
<proteinExistence type="predicted"/>
<reference evidence="1" key="1">
    <citation type="submission" date="2019-03" db="EMBL/GenBank/DDBJ databases">
        <title>WGS assembly of Setaria viridis.</title>
        <authorList>
            <person name="Huang P."/>
            <person name="Jenkins J."/>
            <person name="Grimwood J."/>
            <person name="Barry K."/>
            <person name="Healey A."/>
            <person name="Mamidi S."/>
            <person name="Sreedasyam A."/>
            <person name="Shu S."/>
            <person name="Feldman M."/>
            <person name="Wu J."/>
            <person name="Yu Y."/>
            <person name="Chen C."/>
            <person name="Johnson J."/>
            <person name="Rokhsar D."/>
            <person name="Baxter I."/>
            <person name="Schmutz J."/>
            <person name="Brutnell T."/>
            <person name="Kellogg E."/>
        </authorList>
    </citation>
    <scope>NUCLEOTIDE SEQUENCE [LARGE SCALE GENOMIC DNA]</scope>
</reference>
<dbReference type="GO" id="GO:0009535">
    <property type="term" value="C:chloroplast thylakoid membrane"/>
    <property type="evidence" value="ECO:0007669"/>
    <property type="project" value="TreeGrafter"/>
</dbReference>
<name>A0A4U6WES5_SETVI</name>
<dbReference type="AlphaFoldDB" id="A0A4U6WES5"/>
<keyword evidence="2" id="KW-1185">Reference proteome</keyword>
<gene>
    <name evidence="1" type="ORF">SEVIR_1G232800v2</name>
</gene>
<dbReference type="PANTHER" id="PTHR37752">
    <property type="entry name" value="OS02G0610700 PROTEIN"/>
    <property type="match status" value="1"/>
</dbReference>
<dbReference type="EMBL" id="CM016552">
    <property type="protein sequence ID" value="TKW40233.1"/>
    <property type="molecule type" value="Genomic_DNA"/>
</dbReference>
<organism evidence="1 2">
    <name type="scientific">Setaria viridis</name>
    <name type="common">Green bristlegrass</name>
    <name type="synonym">Setaria italica subsp. viridis</name>
    <dbReference type="NCBI Taxonomy" id="4556"/>
    <lineage>
        <taxon>Eukaryota</taxon>
        <taxon>Viridiplantae</taxon>
        <taxon>Streptophyta</taxon>
        <taxon>Embryophyta</taxon>
        <taxon>Tracheophyta</taxon>
        <taxon>Spermatophyta</taxon>
        <taxon>Magnoliopsida</taxon>
        <taxon>Liliopsida</taxon>
        <taxon>Poales</taxon>
        <taxon>Poaceae</taxon>
        <taxon>PACMAD clade</taxon>
        <taxon>Panicoideae</taxon>
        <taxon>Panicodae</taxon>
        <taxon>Paniceae</taxon>
        <taxon>Cenchrinae</taxon>
        <taxon>Setaria</taxon>
    </lineage>
</organism>
<dbReference type="InterPro" id="IPR053091">
    <property type="entry name" value="PSII_Assembly/Photoprotect-Rel"/>
</dbReference>
<evidence type="ECO:0000313" key="1">
    <source>
        <dbReference type="EMBL" id="TKW40233.1"/>
    </source>
</evidence>
<dbReference type="SUPFAM" id="SSF103511">
    <property type="entry name" value="Chlorophyll a-b binding protein"/>
    <property type="match status" value="1"/>
</dbReference>
<evidence type="ECO:0000313" key="2">
    <source>
        <dbReference type="Proteomes" id="UP000298652"/>
    </source>
</evidence>
<sequence>MACSTSLCFSASIPPPPASCSSGSSRFLAIQHVSSAPSLFRWAIQYKQSGHTLHRRSHVLAFASADRRRQAEAINGALAMIGLTAGLVLEGQTGKGILGQLAGYLAAISSLFEQ</sequence>
<dbReference type="Proteomes" id="UP000298652">
    <property type="component" value="Chromosome 1"/>
</dbReference>
<dbReference type="Gramene" id="TKW40233">
    <property type="protein sequence ID" value="TKW40233"/>
    <property type="gene ID" value="SEVIR_1G232800v2"/>
</dbReference>